<organism evidence="1 2">
    <name type="scientific">Caballeronia udeis</name>
    <dbReference type="NCBI Taxonomy" id="1232866"/>
    <lineage>
        <taxon>Bacteria</taxon>
        <taxon>Pseudomonadati</taxon>
        <taxon>Pseudomonadota</taxon>
        <taxon>Betaproteobacteria</taxon>
        <taxon>Burkholderiales</taxon>
        <taxon>Burkholderiaceae</taxon>
        <taxon>Caballeronia</taxon>
    </lineage>
</organism>
<keyword evidence="2" id="KW-1185">Reference proteome</keyword>
<dbReference type="RefSeq" id="WP_404608445.1">
    <property type="nucleotide sequence ID" value="NZ_JBIYDN010000010.1"/>
</dbReference>
<dbReference type="EMBL" id="JBIYDN010000010">
    <property type="protein sequence ID" value="MFK4443670.1"/>
    <property type="molecule type" value="Genomic_DNA"/>
</dbReference>
<reference evidence="1 2" key="1">
    <citation type="submission" date="2024-10" db="EMBL/GenBank/DDBJ databases">
        <authorList>
            <person name="Deangelis K."/>
            <person name="Huntemann M."/>
            <person name="Clum A."/>
            <person name="Wang J."/>
            <person name="Palaniappan K."/>
            <person name="Ritter S."/>
            <person name="Chen I.-M."/>
            <person name="Stamatis D."/>
            <person name="Reddy T."/>
            <person name="O'Malley R."/>
            <person name="Daum C."/>
            <person name="Ng V."/>
            <person name="Ivanova N."/>
            <person name="Kyrpides N."/>
            <person name="Woyke T."/>
        </authorList>
    </citation>
    <scope>NUCLEOTIDE SEQUENCE [LARGE SCALE GENOMIC DNA]</scope>
    <source>
        <strain evidence="1 2">GAS97</strain>
    </source>
</reference>
<name>A0ABW8MJ17_9BURK</name>
<accession>A0ABW8MJ17</accession>
<evidence type="ECO:0000313" key="2">
    <source>
        <dbReference type="Proteomes" id="UP001620514"/>
    </source>
</evidence>
<evidence type="ECO:0000313" key="1">
    <source>
        <dbReference type="EMBL" id="MFK4443670.1"/>
    </source>
</evidence>
<comment type="caution">
    <text evidence="1">The sequence shown here is derived from an EMBL/GenBank/DDBJ whole genome shotgun (WGS) entry which is preliminary data.</text>
</comment>
<proteinExistence type="predicted"/>
<reference evidence="1 2" key="2">
    <citation type="submission" date="2024-11" db="EMBL/GenBank/DDBJ databases">
        <title>Using genomics to understand microbial adaptation to soil warming.</title>
        <authorList>
            <person name="Deangelis K.M. PhD."/>
        </authorList>
    </citation>
    <scope>NUCLEOTIDE SEQUENCE [LARGE SCALE GENOMIC DNA]</scope>
    <source>
        <strain evidence="1 2">GAS97</strain>
    </source>
</reference>
<gene>
    <name evidence="1" type="ORF">ABH943_003692</name>
</gene>
<sequence>MRDKFLQWKDDASKQRFRQHLSNVKFMGISGREQARKQAKFHDPNHQMIRRQSGERFDLPYRKGQLRPFRPEDSSAQDRFSGCQRRSGKYCQAYRRMTIPAGEAAFTFGNRRAVC</sequence>
<dbReference type="Proteomes" id="UP001620514">
    <property type="component" value="Unassembled WGS sequence"/>
</dbReference>
<protein>
    <submittedName>
        <fullName evidence="1">Uncharacterized protein</fullName>
    </submittedName>
</protein>